<dbReference type="RefSeq" id="WP_094841325.1">
    <property type="nucleotide sequence ID" value="NZ_NEVS01000004.1"/>
</dbReference>
<evidence type="ECO:0000313" key="1">
    <source>
        <dbReference type="EMBL" id="OZI59906.1"/>
    </source>
</evidence>
<keyword evidence="2" id="KW-1185">Reference proteome</keyword>
<accession>A0A261UDA5</accession>
<gene>
    <name evidence="1" type="ORF">CAL28_10475</name>
</gene>
<proteinExistence type="predicted"/>
<evidence type="ECO:0000313" key="2">
    <source>
        <dbReference type="Proteomes" id="UP000215767"/>
    </source>
</evidence>
<sequence length="106" mass="11765">MNTPADKPDLPEPLLLATWVRGQVTGPYLVYGYDADTVRRLLADERRKARAELIAEITAPGPVAYKWRTAARFKTGTPGPWHLSLDGFDPVPSEVDEIACYAIPKE</sequence>
<name>A0A261UDA5_9BORD</name>
<dbReference type="AlphaFoldDB" id="A0A261UDA5"/>
<dbReference type="Proteomes" id="UP000215767">
    <property type="component" value="Unassembled WGS sequence"/>
</dbReference>
<reference evidence="2" key="1">
    <citation type="submission" date="2017-05" db="EMBL/GenBank/DDBJ databases">
        <title>Complete and WGS of Bordetella genogroups.</title>
        <authorList>
            <person name="Spilker T."/>
            <person name="Lipuma J."/>
        </authorList>
    </citation>
    <scope>NUCLEOTIDE SEQUENCE [LARGE SCALE GENOMIC DNA]</scope>
    <source>
        <strain evidence="2">AU8856</strain>
    </source>
</reference>
<dbReference type="EMBL" id="NEVS01000004">
    <property type="protein sequence ID" value="OZI59906.1"/>
    <property type="molecule type" value="Genomic_DNA"/>
</dbReference>
<protein>
    <submittedName>
        <fullName evidence="1">Uncharacterized protein</fullName>
    </submittedName>
</protein>
<comment type="caution">
    <text evidence="1">The sequence shown here is derived from an EMBL/GenBank/DDBJ whole genome shotgun (WGS) entry which is preliminary data.</text>
</comment>
<organism evidence="1 2">
    <name type="scientific">Bordetella genomosp. 11</name>
    <dbReference type="NCBI Taxonomy" id="1416808"/>
    <lineage>
        <taxon>Bacteria</taxon>
        <taxon>Pseudomonadati</taxon>
        <taxon>Pseudomonadota</taxon>
        <taxon>Betaproteobacteria</taxon>
        <taxon>Burkholderiales</taxon>
        <taxon>Alcaligenaceae</taxon>
        <taxon>Bordetella</taxon>
    </lineage>
</organism>